<gene>
    <name evidence="3" type="ORF">Y1Q_0010582</name>
</gene>
<accession>A0A151PGS6</accession>
<dbReference type="Pfam" id="PF07654">
    <property type="entry name" value="C1-set"/>
    <property type="match status" value="1"/>
</dbReference>
<dbReference type="STRING" id="8496.A0A151PGS6"/>
<sequence>MLAAVALVPCALSQVQLVTSGPGVWQISKPFTFTYTISRNISSGRHNWNWVRHAPGRVRTVWDTDKLIFGSGTRLQVEPKSDPTPPSVLLMKSKATSGKQVKAACLAKDFYPKEVKMNFVNSSPVYEQDDPVLSQNGKYNTIKVVQIDDTEDVACSVDYQGKQYSAKATKPAAEQPMTMPTTFCAPSNSTAAEENPEKVNMFYSFSEIRRNELAAF</sequence>
<dbReference type="Gene3D" id="2.60.40.10">
    <property type="entry name" value="Immunoglobulins"/>
    <property type="match status" value="1"/>
</dbReference>
<feature type="signal peptide" evidence="1">
    <location>
        <begin position="1"/>
        <end position="20"/>
    </location>
</feature>
<dbReference type="PROSITE" id="PS50835">
    <property type="entry name" value="IG_LIKE"/>
    <property type="match status" value="1"/>
</dbReference>
<dbReference type="Proteomes" id="UP000050525">
    <property type="component" value="Unassembled WGS sequence"/>
</dbReference>
<dbReference type="InterPro" id="IPR013783">
    <property type="entry name" value="Ig-like_fold"/>
</dbReference>
<evidence type="ECO:0000256" key="1">
    <source>
        <dbReference type="SAM" id="SignalP"/>
    </source>
</evidence>
<proteinExistence type="predicted"/>
<evidence type="ECO:0000259" key="2">
    <source>
        <dbReference type="PROSITE" id="PS50835"/>
    </source>
</evidence>
<feature type="chain" id="PRO_5007587022" description="Ig-like domain-containing protein" evidence="1">
    <location>
        <begin position="21"/>
        <end position="216"/>
    </location>
</feature>
<comment type="caution">
    <text evidence="3">The sequence shown here is derived from an EMBL/GenBank/DDBJ whole genome shotgun (WGS) entry which is preliminary data.</text>
</comment>
<evidence type="ECO:0000313" key="4">
    <source>
        <dbReference type="Proteomes" id="UP000050525"/>
    </source>
</evidence>
<dbReference type="InterPro" id="IPR003597">
    <property type="entry name" value="Ig_C1-set"/>
</dbReference>
<name>A0A151PGS6_ALLMI</name>
<protein>
    <recommendedName>
        <fullName evidence="2">Ig-like domain-containing protein</fullName>
    </recommendedName>
</protein>
<dbReference type="EMBL" id="AKHW03000242">
    <property type="protein sequence ID" value="KYO48203.1"/>
    <property type="molecule type" value="Genomic_DNA"/>
</dbReference>
<keyword evidence="4" id="KW-1185">Reference proteome</keyword>
<keyword evidence="1" id="KW-0732">Signal</keyword>
<reference evidence="3 4" key="1">
    <citation type="journal article" date="2012" name="Genome Biol.">
        <title>Sequencing three crocodilian genomes to illuminate the evolution of archosaurs and amniotes.</title>
        <authorList>
            <person name="St John J.A."/>
            <person name="Braun E.L."/>
            <person name="Isberg S.R."/>
            <person name="Miles L.G."/>
            <person name="Chong A.Y."/>
            <person name="Gongora J."/>
            <person name="Dalzell P."/>
            <person name="Moran C."/>
            <person name="Bed'hom B."/>
            <person name="Abzhanov A."/>
            <person name="Burgess S.C."/>
            <person name="Cooksey A.M."/>
            <person name="Castoe T.A."/>
            <person name="Crawford N.G."/>
            <person name="Densmore L.D."/>
            <person name="Drew J.C."/>
            <person name="Edwards S.V."/>
            <person name="Faircloth B.C."/>
            <person name="Fujita M.K."/>
            <person name="Greenwold M.J."/>
            <person name="Hoffmann F.G."/>
            <person name="Howard J.M."/>
            <person name="Iguchi T."/>
            <person name="Janes D.E."/>
            <person name="Khan S.Y."/>
            <person name="Kohno S."/>
            <person name="de Koning A.J."/>
            <person name="Lance S.L."/>
            <person name="McCarthy F.M."/>
            <person name="McCormack J.E."/>
            <person name="Merchant M.E."/>
            <person name="Peterson D.G."/>
            <person name="Pollock D.D."/>
            <person name="Pourmand N."/>
            <person name="Raney B.J."/>
            <person name="Roessler K.A."/>
            <person name="Sanford J.R."/>
            <person name="Sawyer R.H."/>
            <person name="Schmidt C.J."/>
            <person name="Triplett E.W."/>
            <person name="Tuberville T.D."/>
            <person name="Venegas-Anaya M."/>
            <person name="Howard J.T."/>
            <person name="Jarvis E.D."/>
            <person name="Guillette L.J.Jr."/>
            <person name="Glenn T.C."/>
            <person name="Green R.E."/>
            <person name="Ray D.A."/>
        </authorList>
    </citation>
    <scope>NUCLEOTIDE SEQUENCE [LARGE SCALE GENOMIC DNA]</scope>
    <source>
        <strain evidence="3">KSC_2009_1</strain>
    </source>
</reference>
<dbReference type="InterPro" id="IPR036179">
    <property type="entry name" value="Ig-like_dom_sf"/>
</dbReference>
<dbReference type="InterPro" id="IPR007110">
    <property type="entry name" value="Ig-like_dom"/>
</dbReference>
<feature type="domain" description="Ig-like" evidence="2">
    <location>
        <begin position="86"/>
        <end position="169"/>
    </location>
</feature>
<dbReference type="AlphaFoldDB" id="A0A151PGS6"/>
<organism evidence="3 4">
    <name type="scientific">Alligator mississippiensis</name>
    <name type="common">American alligator</name>
    <dbReference type="NCBI Taxonomy" id="8496"/>
    <lineage>
        <taxon>Eukaryota</taxon>
        <taxon>Metazoa</taxon>
        <taxon>Chordata</taxon>
        <taxon>Craniata</taxon>
        <taxon>Vertebrata</taxon>
        <taxon>Euteleostomi</taxon>
        <taxon>Archelosauria</taxon>
        <taxon>Archosauria</taxon>
        <taxon>Crocodylia</taxon>
        <taxon>Alligatoridae</taxon>
        <taxon>Alligatorinae</taxon>
        <taxon>Alligator</taxon>
    </lineage>
</organism>
<dbReference type="SUPFAM" id="SSF48726">
    <property type="entry name" value="Immunoglobulin"/>
    <property type="match status" value="2"/>
</dbReference>
<evidence type="ECO:0000313" key="3">
    <source>
        <dbReference type="EMBL" id="KYO48203.1"/>
    </source>
</evidence>